<evidence type="ECO:0000256" key="6">
    <source>
        <dbReference type="PROSITE-ProRule" id="PRU00277"/>
    </source>
</evidence>
<dbReference type="SUPFAM" id="SSF54534">
    <property type="entry name" value="FKBP-like"/>
    <property type="match status" value="1"/>
</dbReference>
<name>A0A2S0P9V6_9NEIS</name>
<proteinExistence type="inferred from homology"/>
<dbReference type="STRING" id="1122240.GCA_000620105_02573"/>
<evidence type="ECO:0000313" key="10">
    <source>
        <dbReference type="Proteomes" id="UP000244173"/>
    </source>
</evidence>
<dbReference type="EMBL" id="CP028519">
    <property type="protein sequence ID" value="AVY94184.1"/>
    <property type="molecule type" value="Genomic_DNA"/>
</dbReference>
<protein>
    <recommendedName>
        <fullName evidence="7">Peptidyl-prolyl cis-trans isomerase</fullName>
        <ecNumber evidence="7">5.2.1.8</ecNumber>
    </recommendedName>
</protein>
<dbReference type="OrthoDB" id="280278at2"/>
<sequence length="113" mass="11849">MSTTTTDSGLVIEELEVGTGDEARAGREVTVHYTGWLTDGTKFDSSVDRAQPFSFPLGAGHVIKGWDEGVSGMKVGGKRKLTIPASLGYGARGAGGVIPPNATLVFEVELLRV</sequence>
<dbReference type="PROSITE" id="PS50059">
    <property type="entry name" value="FKBP_PPIASE"/>
    <property type="match status" value="1"/>
</dbReference>
<dbReference type="GO" id="GO:0003755">
    <property type="term" value="F:peptidyl-prolyl cis-trans isomerase activity"/>
    <property type="evidence" value="ECO:0007669"/>
    <property type="project" value="UniProtKB-UniRule"/>
</dbReference>
<organism evidence="9 10">
    <name type="scientific">Microvirgula aerodenitrificans</name>
    <dbReference type="NCBI Taxonomy" id="57480"/>
    <lineage>
        <taxon>Bacteria</taxon>
        <taxon>Pseudomonadati</taxon>
        <taxon>Pseudomonadota</taxon>
        <taxon>Betaproteobacteria</taxon>
        <taxon>Neisseriales</taxon>
        <taxon>Aquaspirillaceae</taxon>
        <taxon>Microvirgula</taxon>
    </lineage>
</organism>
<dbReference type="Gene3D" id="3.10.50.40">
    <property type="match status" value="1"/>
</dbReference>
<gene>
    <name evidence="9" type="ORF">DAI18_09120</name>
</gene>
<dbReference type="FunFam" id="3.10.50.40:FF:000006">
    <property type="entry name" value="Peptidyl-prolyl cis-trans isomerase"/>
    <property type="match status" value="1"/>
</dbReference>
<evidence type="ECO:0000256" key="4">
    <source>
        <dbReference type="ARBA" id="ARBA00023235"/>
    </source>
</evidence>
<feature type="domain" description="PPIase FKBP-type" evidence="8">
    <location>
        <begin position="26"/>
        <end position="113"/>
    </location>
</feature>
<keyword evidence="10" id="KW-1185">Reference proteome</keyword>
<keyword evidence="4 6" id="KW-0413">Isomerase</keyword>
<dbReference type="EC" id="5.2.1.8" evidence="7"/>
<dbReference type="InterPro" id="IPR046357">
    <property type="entry name" value="PPIase_dom_sf"/>
</dbReference>
<dbReference type="InterPro" id="IPR001179">
    <property type="entry name" value="PPIase_FKBP_dom"/>
</dbReference>
<comment type="catalytic activity">
    <reaction evidence="1 6 7">
        <text>[protein]-peptidylproline (omega=180) = [protein]-peptidylproline (omega=0)</text>
        <dbReference type="Rhea" id="RHEA:16237"/>
        <dbReference type="Rhea" id="RHEA-COMP:10747"/>
        <dbReference type="Rhea" id="RHEA-COMP:10748"/>
        <dbReference type="ChEBI" id="CHEBI:83833"/>
        <dbReference type="ChEBI" id="CHEBI:83834"/>
        <dbReference type="EC" id="5.2.1.8"/>
    </reaction>
</comment>
<accession>A0A2S0P9V6</accession>
<dbReference type="Pfam" id="PF00254">
    <property type="entry name" value="FKBP_C"/>
    <property type="match status" value="1"/>
</dbReference>
<dbReference type="AlphaFoldDB" id="A0A2S0P9V6"/>
<evidence type="ECO:0000256" key="3">
    <source>
        <dbReference type="ARBA" id="ARBA00023110"/>
    </source>
</evidence>
<dbReference type="PANTHER" id="PTHR43811">
    <property type="entry name" value="FKBP-TYPE PEPTIDYL-PROLYL CIS-TRANS ISOMERASE FKPA"/>
    <property type="match status" value="1"/>
</dbReference>
<evidence type="ECO:0000256" key="5">
    <source>
        <dbReference type="ARBA" id="ARBA00056164"/>
    </source>
</evidence>
<keyword evidence="3 6" id="KW-0697">Rotamase</keyword>
<evidence type="ECO:0000256" key="7">
    <source>
        <dbReference type="RuleBase" id="RU003915"/>
    </source>
</evidence>
<dbReference type="RefSeq" id="WP_028499579.1">
    <property type="nucleotide sequence ID" value="NZ_CALFSO010000053.1"/>
</dbReference>
<comment type="function">
    <text evidence="5">PPIases accelerate the folding of proteins.</text>
</comment>
<reference evidence="9 10" key="1">
    <citation type="submission" date="2018-04" db="EMBL/GenBank/DDBJ databases">
        <title>Denitrifier Microvirgula.</title>
        <authorList>
            <person name="Anderson E."/>
            <person name="Jang J."/>
            <person name="Ishii S."/>
        </authorList>
    </citation>
    <scope>NUCLEOTIDE SEQUENCE [LARGE SCALE GENOMIC DNA]</scope>
    <source>
        <strain evidence="9 10">BE2.4</strain>
    </source>
</reference>
<evidence type="ECO:0000256" key="1">
    <source>
        <dbReference type="ARBA" id="ARBA00000971"/>
    </source>
</evidence>
<evidence type="ECO:0000259" key="8">
    <source>
        <dbReference type="PROSITE" id="PS50059"/>
    </source>
</evidence>
<dbReference type="PANTHER" id="PTHR43811:SF19">
    <property type="entry name" value="39 KDA FK506-BINDING NUCLEAR PROTEIN"/>
    <property type="match status" value="1"/>
</dbReference>
<dbReference type="Proteomes" id="UP000244173">
    <property type="component" value="Chromosome"/>
</dbReference>
<dbReference type="KEGG" id="maer:DAI18_09120"/>
<comment type="similarity">
    <text evidence="2 7">Belongs to the FKBP-type PPIase family.</text>
</comment>
<evidence type="ECO:0000256" key="2">
    <source>
        <dbReference type="ARBA" id="ARBA00006577"/>
    </source>
</evidence>
<evidence type="ECO:0000313" key="9">
    <source>
        <dbReference type="EMBL" id="AVY94184.1"/>
    </source>
</evidence>